<evidence type="ECO:0000313" key="2">
    <source>
        <dbReference type="Proteomes" id="UP000199673"/>
    </source>
</evidence>
<sequence length="53" mass="6278">MAYRYPDLVPPILADATCTYDASMNRFFSHIPLNLWTLKRRLITLTESSQFWI</sequence>
<protein>
    <submittedName>
        <fullName evidence="1">Uncharacterized protein</fullName>
    </submittedName>
</protein>
<dbReference type="EMBL" id="FPBF01000005">
    <property type="protein sequence ID" value="SFU02106.1"/>
    <property type="molecule type" value="Genomic_DNA"/>
</dbReference>
<keyword evidence="2" id="KW-1185">Reference proteome</keyword>
<name>A0A1I7CRR7_9BACT</name>
<organism evidence="1 2">
    <name type="scientific">Algoriphagus locisalis</name>
    <dbReference type="NCBI Taxonomy" id="305507"/>
    <lineage>
        <taxon>Bacteria</taxon>
        <taxon>Pseudomonadati</taxon>
        <taxon>Bacteroidota</taxon>
        <taxon>Cytophagia</taxon>
        <taxon>Cytophagales</taxon>
        <taxon>Cyclobacteriaceae</taxon>
        <taxon>Algoriphagus</taxon>
    </lineage>
</organism>
<dbReference type="AlphaFoldDB" id="A0A1I7CRR7"/>
<proteinExistence type="predicted"/>
<dbReference type="Proteomes" id="UP000199673">
    <property type="component" value="Unassembled WGS sequence"/>
</dbReference>
<evidence type="ECO:0000313" key="1">
    <source>
        <dbReference type="EMBL" id="SFU02106.1"/>
    </source>
</evidence>
<reference evidence="2" key="1">
    <citation type="submission" date="2016-10" db="EMBL/GenBank/DDBJ databases">
        <authorList>
            <person name="Varghese N."/>
            <person name="Submissions S."/>
        </authorList>
    </citation>
    <scope>NUCLEOTIDE SEQUENCE [LARGE SCALE GENOMIC DNA]</scope>
    <source>
        <strain evidence="2">DSM 23445</strain>
    </source>
</reference>
<accession>A0A1I7CRR7</accession>
<gene>
    <name evidence="1" type="ORF">SAMN04489724_3363</name>
</gene>